<reference evidence="1" key="1">
    <citation type="submission" date="2020-08" db="EMBL/GenBank/DDBJ databases">
        <title>Genome sequencing and assembly of the red palm weevil Rhynchophorus ferrugineus.</title>
        <authorList>
            <person name="Dias G.B."/>
            <person name="Bergman C.M."/>
            <person name="Manee M."/>
        </authorList>
    </citation>
    <scope>NUCLEOTIDE SEQUENCE</scope>
    <source>
        <strain evidence="1">AA-2017</strain>
        <tissue evidence="1">Whole larva</tissue>
    </source>
</reference>
<dbReference type="OrthoDB" id="6497308at2759"/>
<dbReference type="AlphaFoldDB" id="A0A834J264"/>
<evidence type="ECO:0000313" key="1">
    <source>
        <dbReference type="EMBL" id="KAF7285897.1"/>
    </source>
</evidence>
<dbReference type="Proteomes" id="UP000625711">
    <property type="component" value="Unassembled WGS sequence"/>
</dbReference>
<accession>A0A834J264</accession>
<comment type="caution">
    <text evidence="1">The sequence shown here is derived from an EMBL/GenBank/DDBJ whole genome shotgun (WGS) entry which is preliminary data.</text>
</comment>
<protein>
    <submittedName>
        <fullName evidence="1">Uncharacterized protein</fullName>
    </submittedName>
</protein>
<keyword evidence="2" id="KW-1185">Reference proteome</keyword>
<gene>
    <name evidence="1" type="ORF">GWI33_009371</name>
</gene>
<proteinExistence type="predicted"/>
<dbReference type="EMBL" id="JAACXV010000041">
    <property type="protein sequence ID" value="KAF7285897.1"/>
    <property type="molecule type" value="Genomic_DNA"/>
</dbReference>
<name>A0A834J264_RHYFE</name>
<evidence type="ECO:0000313" key="2">
    <source>
        <dbReference type="Proteomes" id="UP000625711"/>
    </source>
</evidence>
<organism evidence="1 2">
    <name type="scientific">Rhynchophorus ferrugineus</name>
    <name type="common">Red palm weevil</name>
    <name type="synonym">Curculio ferrugineus</name>
    <dbReference type="NCBI Taxonomy" id="354439"/>
    <lineage>
        <taxon>Eukaryota</taxon>
        <taxon>Metazoa</taxon>
        <taxon>Ecdysozoa</taxon>
        <taxon>Arthropoda</taxon>
        <taxon>Hexapoda</taxon>
        <taxon>Insecta</taxon>
        <taxon>Pterygota</taxon>
        <taxon>Neoptera</taxon>
        <taxon>Endopterygota</taxon>
        <taxon>Coleoptera</taxon>
        <taxon>Polyphaga</taxon>
        <taxon>Cucujiformia</taxon>
        <taxon>Curculionidae</taxon>
        <taxon>Dryophthorinae</taxon>
        <taxon>Rhynchophorus</taxon>
    </lineage>
</organism>
<sequence>MDNELSRHVVLDAVSKTQTLPELQEPSCSPVVKFGWHTIDLQPLPYIIVGDLKYVSVRIINHRLCNNIKKFSPEVYQCFQVNYDPLNKWEACLFNEINFQHCDGQFGKLLFIEGRDTKMLLEDFVHMYEFLKFCVRIMFALNNNMHNDINEDSCGFLQIDGTNKFVPFVVRNGEKYSPMFCFERTCWQPKDKFVKATKWELTYLRFLFRLQGLEKKDIQLNSCDLVNIVDVRQYFDHQESFVLKWPVADCTWMSVGSQMNGNVK</sequence>